<name>A0A8H5GXV6_9AGAR</name>
<dbReference type="GO" id="GO:0006221">
    <property type="term" value="P:pyrimidine nucleotide biosynthetic process"/>
    <property type="evidence" value="ECO:0007669"/>
    <property type="project" value="UniProtKB-UniRule"/>
</dbReference>
<dbReference type="PANTHER" id="PTHR23359">
    <property type="entry name" value="NUCLEOTIDE KINASE"/>
    <property type="match status" value="1"/>
</dbReference>
<dbReference type="AlphaFoldDB" id="A0A8H5GXV6"/>
<organism evidence="10 11">
    <name type="scientific">Tetrapyrgos nigripes</name>
    <dbReference type="NCBI Taxonomy" id="182062"/>
    <lineage>
        <taxon>Eukaryota</taxon>
        <taxon>Fungi</taxon>
        <taxon>Dikarya</taxon>
        <taxon>Basidiomycota</taxon>
        <taxon>Agaricomycotina</taxon>
        <taxon>Agaricomycetes</taxon>
        <taxon>Agaricomycetidae</taxon>
        <taxon>Agaricales</taxon>
        <taxon>Marasmiineae</taxon>
        <taxon>Marasmiaceae</taxon>
        <taxon>Tetrapyrgos</taxon>
    </lineage>
</organism>
<evidence type="ECO:0000256" key="5">
    <source>
        <dbReference type="ARBA" id="ARBA00022840"/>
    </source>
</evidence>
<evidence type="ECO:0000313" key="10">
    <source>
        <dbReference type="EMBL" id="KAF5373093.1"/>
    </source>
</evidence>
<feature type="binding site" evidence="9">
    <location>
        <begin position="69"/>
        <end position="71"/>
    </location>
    <ligand>
        <name>a ribonucleoside 5'-phosphate</name>
        <dbReference type="ChEBI" id="CHEBI:58043"/>
    </ligand>
</feature>
<accession>A0A8H5GXV6</accession>
<dbReference type="GO" id="GO:0005524">
    <property type="term" value="F:ATP binding"/>
    <property type="evidence" value="ECO:0007669"/>
    <property type="project" value="UniProtKB-KW"/>
</dbReference>
<feature type="binding site" evidence="9">
    <location>
        <position position="47"/>
    </location>
    <ligand>
        <name>a ribonucleoside 5'-phosphate</name>
        <dbReference type="ChEBI" id="CHEBI:58043"/>
    </ligand>
</feature>
<feature type="binding site" evidence="9">
    <location>
        <position position="114"/>
    </location>
    <ligand>
        <name>a ribonucleoside 5'-phosphate</name>
        <dbReference type="ChEBI" id="CHEBI:58043"/>
    </ligand>
</feature>
<dbReference type="GO" id="GO:0005634">
    <property type="term" value="C:nucleus"/>
    <property type="evidence" value="ECO:0007669"/>
    <property type="project" value="UniProtKB-SubCell"/>
</dbReference>
<gene>
    <name evidence="10" type="ORF">D9758_001759</name>
</gene>
<dbReference type="GO" id="GO:0019205">
    <property type="term" value="F:nucleobase-containing compound kinase activity"/>
    <property type="evidence" value="ECO:0007669"/>
    <property type="project" value="InterPro"/>
</dbReference>
<protein>
    <recommendedName>
        <fullName evidence="9">Uridylate kinase</fullName>
        <shortName evidence="9">UK</shortName>
        <ecNumber evidence="9">2.7.4.14</ecNumber>
    </recommendedName>
    <alternativeName>
        <fullName evidence="9">ATP:UMP phosphotransferase</fullName>
    </alternativeName>
    <alternativeName>
        <fullName evidence="9">Deoxycytidylate kinase</fullName>
        <shortName evidence="9">CK</shortName>
        <shortName evidence="9">dCMP kinase</shortName>
    </alternativeName>
    <alternativeName>
        <fullName evidence="9">Uridine monophosphate kinase</fullName>
        <shortName evidence="9">UMP kinase</shortName>
        <shortName evidence="9">UMPK</shortName>
    </alternativeName>
</protein>
<feature type="binding site" evidence="9">
    <location>
        <position position="151"/>
    </location>
    <ligand>
        <name>a ribonucleoside 5'-phosphate</name>
        <dbReference type="ChEBI" id="CHEBI:58043"/>
    </ligand>
</feature>
<feature type="region of interest" description="NMPbind" evidence="9">
    <location>
        <begin position="41"/>
        <end position="71"/>
    </location>
</feature>
<dbReference type="InterPro" id="IPR033690">
    <property type="entry name" value="Adenylat_kinase_CS"/>
</dbReference>
<reference evidence="10 11" key="1">
    <citation type="journal article" date="2020" name="ISME J.">
        <title>Uncovering the hidden diversity of litter-decomposition mechanisms in mushroom-forming fungi.</title>
        <authorList>
            <person name="Floudas D."/>
            <person name="Bentzer J."/>
            <person name="Ahren D."/>
            <person name="Johansson T."/>
            <person name="Persson P."/>
            <person name="Tunlid A."/>
        </authorList>
    </citation>
    <scope>NUCLEOTIDE SEQUENCE [LARGE SCALE GENOMIC DNA]</scope>
    <source>
        <strain evidence="10 11">CBS 291.85</strain>
    </source>
</reference>
<evidence type="ECO:0000256" key="1">
    <source>
        <dbReference type="ARBA" id="ARBA00022490"/>
    </source>
</evidence>
<dbReference type="EC" id="2.7.4.14" evidence="9"/>
<evidence type="ECO:0000313" key="11">
    <source>
        <dbReference type="Proteomes" id="UP000559256"/>
    </source>
</evidence>
<dbReference type="PROSITE" id="PS00113">
    <property type="entry name" value="ADENYLATE_KINASE"/>
    <property type="match status" value="1"/>
</dbReference>
<keyword evidence="7 9" id="KW-0539">Nucleus</keyword>
<keyword evidence="5 9" id="KW-0067">ATP-binding</keyword>
<comment type="cofactor">
    <cofactor evidence="9">
        <name>Mg(2+)</name>
        <dbReference type="ChEBI" id="CHEBI:18420"/>
    </cofactor>
    <text evidence="9">Binds 1 Mg(2+) ion per monomer.</text>
</comment>
<feature type="binding site" evidence="9">
    <location>
        <position position="162"/>
    </location>
    <ligand>
        <name>a ribonucleoside 5'-phosphate</name>
        <dbReference type="ChEBI" id="CHEBI:58043"/>
    </ligand>
</feature>
<dbReference type="InterPro" id="IPR000850">
    <property type="entry name" value="Adenylat/UMP-CMP_kin"/>
</dbReference>
<dbReference type="HAMAP" id="MF_03172">
    <property type="entry name" value="Adenylate_kinase_UMP_CMP_kin"/>
    <property type="match status" value="1"/>
</dbReference>
<comment type="catalytic activity">
    <reaction evidence="8 9">
        <text>UMP + ATP = UDP + ADP</text>
        <dbReference type="Rhea" id="RHEA:24400"/>
        <dbReference type="ChEBI" id="CHEBI:30616"/>
        <dbReference type="ChEBI" id="CHEBI:57865"/>
        <dbReference type="ChEBI" id="CHEBI:58223"/>
        <dbReference type="ChEBI" id="CHEBI:456216"/>
        <dbReference type="EC" id="2.7.4.14"/>
    </reaction>
</comment>
<evidence type="ECO:0000256" key="7">
    <source>
        <dbReference type="ARBA" id="ARBA00023242"/>
    </source>
</evidence>
<dbReference type="InterPro" id="IPR006266">
    <property type="entry name" value="UMP_CMP_kinase"/>
</dbReference>
<dbReference type="HAMAP" id="MF_00235">
    <property type="entry name" value="Adenylate_kinase_Adk"/>
    <property type="match status" value="1"/>
</dbReference>
<feature type="binding site" evidence="9">
    <location>
        <position position="190"/>
    </location>
    <ligand>
        <name>ATP</name>
        <dbReference type="ChEBI" id="CHEBI:30616"/>
    </ligand>
</feature>
<feature type="binding site" evidence="9">
    <location>
        <begin position="107"/>
        <end position="110"/>
    </location>
    <ligand>
        <name>a ribonucleoside 5'-phosphate</name>
        <dbReference type="ChEBI" id="CHEBI:58043"/>
    </ligand>
</feature>
<keyword evidence="6 9" id="KW-0665">Pyrimidine biosynthesis</keyword>
<evidence type="ECO:0000256" key="8">
    <source>
        <dbReference type="ARBA" id="ARBA00048116"/>
    </source>
</evidence>
<evidence type="ECO:0000256" key="6">
    <source>
        <dbReference type="ARBA" id="ARBA00022975"/>
    </source>
</evidence>
<feature type="region of interest" description="LID" evidence="9">
    <location>
        <begin position="144"/>
        <end position="154"/>
    </location>
</feature>
<comment type="subcellular location">
    <subcellularLocation>
        <location evidence="9">Cytoplasm</location>
    </subcellularLocation>
    <subcellularLocation>
        <location evidence="9">Nucleus</location>
    </subcellularLocation>
    <text evidence="9">Predominantly cytoplasmic.</text>
</comment>
<keyword evidence="11" id="KW-1185">Reference proteome</keyword>
<dbReference type="OrthoDB" id="442176at2759"/>
<evidence type="ECO:0000256" key="4">
    <source>
        <dbReference type="ARBA" id="ARBA00022777"/>
    </source>
</evidence>
<dbReference type="Proteomes" id="UP000559256">
    <property type="component" value="Unassembled WGS sequence"/>
</dbReference>
<proteinExistence type="inferred from homology"/>
<evidence type="ECO:0000256" key="3">
    <source>
        <dbReference type="ARBA" id="ARBA00022741"/>
    </source>
</evidence>
<dbReference type="FunFam" id="3.40.50.300:FF:000315">
    <property type="entry name" value="Adenylate kinase 1"/>
    <property type="match status" value="1"/>
</dbReference>
<dbReference type="GO" id="GO:0009123">
    <property type="term" value="P:nucleoside monophosphate metabolic process"/>
    <property type="evidence" value="ECO:0007669"/>
    <property type="project" value="UniProtKB-ARBA"/>
</dbReference>
<comment type="similarity">
    <text evidence="9">Belongs to the adenylate kinase family. UMP-CMP kinase subfamily.</text>
</comment>
<dbReference type="GO" id="GO:0016776">
    <property type="term" value="F:phosphotransferase activity, phosphate group as acceptor"/>
    <property type="evidence" value="ECO:0007669"/>
    <property type="project" value="InterPro"/>
</dbReference>
<dbReference type="NCBIfam" id="TIGR01359">
    <property type="entry name" value="UMP_CMP_kin_fam"/>
    <property type="match status" value="1"/>
</dbReference>
<dbReference type="SUPFAM" id="SSF52540">
    <property type="entry name" value="P-loop containing nucleoside triphosphate hydrolases"/>
    <property type="match status" value="1"/>
</dbReference>
<keyword evidence="3 9" id="KW-0547">Nucleotide-binding</keyword>
<dbReference type="InterPro" id="IPR027417">
    <property type="entry name" value="P-loop_NTPase"/>
</dbReference>
<keyword evidence="2 9" id="KW-0808">Transferase</keyword>
<dbReference type="PRINTS" id="PR00094">
    <property type="entry name" value="ADENYLTKNASE"/>
</dbReference>
<keyword evidence="4 9" id="KW-0418">Kinase</keyword>
<comment type="function">
    <text evidence="9">Catalyzes the phosphorylation of pyrimidine nucleoside monophosphates at the expense of ATP. Plays an important role in de novo pyrimidine nucleotide biosynthesis. Has preference for UMP and dUMP as phosphate acceptors, but can also use CMP, dCMP and AMP.</text>
</comment>
<evidence type="ECO:0000256" key="9">
    <source>
        <dbReference type="HAMAP-Rule" id="MF_03172"/>
    </source>
</evidence>
<dbReference type="GO" id="GO:0006207">
    <property type="term" value="P:'de novo' pyrimidine nucleobase biosynthetic process"/>
    <property type="evidence" value="ECO:0007669"/>
    <property type="project" value="InterPro"/>
</dbReference>
<dbReference type="GO" id="GO:0005737">
    <property type="term" value="C:cytoplasm"/>
    <property type="evidence" value="ECO:0007669"/>
    <property type="project" value="UniProtKB-SubCell"/>
</dbReference>
<dbReference type="Pfam" id="PF00406">
    <property type="entry name" value="ADK"/>
    <property type="match status" value="1"/>
</dbReference>
<comment type="subunit">
    <text evidence="9">Monomer.</text>
</comment>
<dbReference type="Gene3D" id="3.40.50.300">
    <property type="entry name" value="P-loop containing nucleotide triphosphate hydrolases"/>
    <property type="match status" value="1"/>
</dbReference>
<comment type="caution">
    <text evidence="10">The sequence shown here is derived from an EMBL/GenBank/DDBJ whole genome shotgun (WGS) entry which is preliminary data.</text>
</comment>
<keyword evidence="1 9" id="KW-0963">Cytoplasm</keyword>
<feature type="binding site" evidence="9">
    <location>
        <position position="145"/>
    </location>
    <ligand>
        <name>ATP</name>
        <dbReference type="ChEBI" id="CHEBI:30616"/>
    </ligand>
</feature>
<sequence length="209" mass="23053">MTQPAFNSSQVTVFFVLGGPGAGKGTQCARLVQDFDFVHLSAGDLLRAEQVREGSQYGEMIRTCIREGTIVPSEVTVGLLKNAMAAAIAEKAGAGWADGKGRFLVDGFPRKMDQAEMFEEQVCPASMVLFFDTTEEVMLARLLERGKTSGREDDNVESIKKRFRTYKEQTMPVIEHYEKANKVAQIDSSQSIEEVHKHASAVVNKIFGL</sequence>
<evidence type="ECO:0000256" key="2">
    <source>
        <dbReference type="ARBA" id="ARBA00022679"/>
    </source>
</evidence>
<dbReference type="EMBL" id="JAACJM010000004">
    <property type="protein sequence ID" value="KAF5373093.1"/>
    <property type="molecule type" value="Genomic_DNA"/>
</dbReference>
<feature type="binding site" evidence="9">
    <location>
        <begin position="21"/>
        <end position="26"/>
    </location>
    <ligand>
        <name>ATP</name>
        <dbReference type="ChEBI" id="CHEBI:30616"/>
    </ligand>
</feature>
<comment type="domain">
    <text evidence="9">Consists of three domains, a large central CORE domain and two small peripheral domains, NMPbind and LID, which undergo movements during catalysis. The LID domain closes over the site of phosphoryl transfer upon ATP binding. Assembling and dissambling the active center during each catalytic cycle provides an effective means to prevent ATP hydrolysis.</text>
</comment>
<dbReference type="CDD" id="cd01428">
    <property type="entry name" value="ADK"/>
    <property type="match status" value="1"/>
</dbReference>